<evidence type="ECO:0000313" key="2">
    <source>
        <dbReference type="EMBL" id="ACY12867.1"/>
    </source>
</evidence>
<evidence type="ECO:0000256" key="1">
    <source>
        <dbReference type="SAM" id="SignalP"/>
    </source>
</evidence>
<keyword evidence="3" id="KW-1185">Reference proteome</keyword>
<dbReference type="HOGENOM" id="CLU_582362_0_0_7"/>
<gene>
    <name evidence="2" type="ordered locus">Hoch_0226</name>
</gene>
<accession>D0LHK5</accession>
<dbReference type="OrthoDB" id="3297424at2"/>
<proteinExistence type="predicted"/>
<protein>
    <recommendedName>
        <fullName evidence="4">CHRD domain containing protein</fullName>
    </recommendedName>
</protein>
<dbReference type="eggNOG" id="COG2032">
    <property type="taxonomic scope" value="Bacteria"/>
</dbReference>
<dbReference type="EMBL" id="CP001804">
    <property type="protein sequence ID" value="ACY12867.1"/>
    <property type="molecule type" value="Genomic_DNA"/>
</dbReference>
<evidence type="ECO:0008006" key="4">
    <source>
        <dbReference type="Google" id="ProtNLM"/>
    </source>
</evidence>
<feature type="chain" id="PRO_5003010235" description="CHRD domain containing protein" evidence="1">
    <location>
        <begin position="21"/>
        <end position="469"/>
    </location>
</feature>
<reference evidence="2 3" key="1">
    <citation type="journal article" date="2010" name="Stand. Genomic Sci.">
        <title>Complete genome sequence of Haliangium ochraceum type strain (SMP-2).</title>
        <authorList>
            <consortium name="US DOE Joint Genome Institute (JGI-PGF)"/>
            <person name="Ivanova N."/>
            <person name="Daum C."/>
            <person name="Lang E."/>
            <person name="Abt B."/>
            <person name="Kopitz M."/>
            <person name="Saunders E."/>
            <person name="Lapidus A."/>
            <person name="Lucas S."/>
            <person name="Glavina Del Rio T."/>
            <person name="Nolan M."/>
            <person name="Tice H."/>
            <person name="Copeland A."/>
            <person name="Cheng J.F."/>
            <person name="Chen F."/>
            <person name="Bruce D."/>
            <person name="Goodwin L."/>
            <person name="Pitluck S."/>
            <person name="Mavromatis K."/>
            <person name="Pati A."/>
            <person name="Mikhailova N."/>
            <person name="Chen A."/>
            <person name="Palaniappan K."/>
            <person name="Land M."/>
            <person name="Hauser L."/>
            <person name="Chang Y.J."/>
            <person name="Jeffries C.D."/>
            <person name="Detter J.C."/>
            <person name="Brettin T."/>
            <person name="Rohde M."/>
            <person name="Goker M."/>
            <person name="Bristow J."/>
            <person name="Markowitz V."/>
            <person name="Eisen J.A."/>
            <person name="Hugenholtz P."/>
            <person name="Kyrpides N.C."/>
            <person name="Klenk H.P."/>
        </authorList>
    </citation>
    <scope>NUCLEOTIDE SEQUENCE [LARGE SCALE GENOMIC DNA]</scope>
    <source>
        <strain evidence="3">DSM 14365 / CIP 107738 / JCM 11303 / AJ 13395 / SMP-2</strain>
    </source>
</reference>
<evidence type="ECO:0000313" key="3">
    <source>
        <dbReference type="Proteomes" id="UP000001880"/>
    </source>
</evidence>
<dbReference type="KEGG" id="hoh:Hoch_0226"/>
<keyword evidence="1" id="KW-0732">Signal</keyword>
<dbReference type="AlphaFoldDB" id="D0LHK5"/>
<sequence length="469" mass="48577">MLRRIMIGALALPLAGTLAAGCGDDGGDGGDVDAAPLDGGQVDAAPTDAGATDGGMVVDETVLSVAGGRFDGNEYEEYQDRDLFGAGQLVRLEEGTRAALYIEGLDADTEYIAHVHALPCTENQAGGHYKLDPSIAEEQEDNEIWLRFTTNADGIGMATAEALGHTARGDAQAIVIHDSQADGAKMTCVDLRFNEEPTAAIEYSGSFSAFDGVDAADANIAGTSAASVEAGTTAITMAPAQLDEAGTYEAHVHMLPCALEQGGGHYKRDTTIAMERENNEIWPAVDDPDPQDFNHALRGDAQSIVIHRAVSPAEVPKVACADLVRQTEIPEFTSAGQGGALEGAPADYDELAATVELVRGQDGSTSVTLAVAGLPADTTGFGAHVHAGTCKASPPGGPHYKLDPTIAEEQESNEIWLNFDSEADGTASSSASVDKHVARADAIALVIHDPASGDRVSCVELAPSTAPLE</sequence>
<dbReference type="STRING" id="502025.Hoch_0226"/>
<organism evidence="2 3">
    <name type="scientific">Haliangium ochraceum (strain DSM 14365 / JCM 11303 / SMP-2)</name>
    <dbReference type="NCBI Taxonomy" id="502025"/>
    <lineage>
        <taxon>Bacteria</taxon>
        <taxon>Pseudomonadati</taxon>
        <taxon>Myxococcota</taxon>
        <taxon>Polyangia</taxon>
        <taxon>Haliangiales</taxon>
        <taxon>Kofleriaceae</taxon>
        <taxon>Haliangium</taxon>
    </lineage>
</organism>
<dbReference type="RefSeq" id="WP_012825494.1">
    <property type="nucleotide sequence ID" value="NC_013440.1"/>
</dbReference>
<feature type="signal peptide" evidence="1">
    <location>
        <begin position="1"/>
        <end position="20"/>
    </location>
</feature>
<dbReference type="PROSITE" id="PS51257">
    <property type="entry name" value="PROKAR_LIPOPROTEIN"/>
    <property type="match status" value="1"/>
</dbReference>
<name>D0LHK5_HALO1</name>
<dbReference type="Proteomes" id="UP000001880">
    <property type="component" value="Chromosome"/>
</dbReference>